<gene>
    <name evidence="2" type="ORF">K6V98_06860</name>
</gene>
<keyword evidence="3" id="KW-1185">Reference proteome</keyword>
<feature type="domain" description="DUF2344" evidence="1">
    <location>
        <begin position="10"/>
        <end position="194"/>
    </location>
</feature>
<name>A0ABS7ML19_9ACTN</name>
<evidence type="ECO:0000313" key="3">
    <source>
        <dbReference type="Proteomes" id="UP000700908"/>
    </source>
</evidence>
<dbReference type="Proteomes" id="UP000700908">
    <property type="component" value="Unassembled WGS sequence"/>
</dbReference>
<dbReference type="RefSeq" id="WP_222199769.1">
    <property type="nucleotide sequence ID" value="NZ_JAIMFO010000007.1"/>
</dbReference>
<comment type="caution">
    <text evidence="2">The sequence shown here is derived from an EMBL/GenBank/DDBJ whole genome shotgun (WGS) entry which is preliminary data.</text>
</comment>
<accession>A0ABS7ML19</accession>
<dbReference type="Pfam" id="PF10105">
    <property type="entry name" value="DUF2344"/>
    <property type="match status" value="1"/>
</dbReference>
<evidence type="ECO:0000313" key="2">
    <source>
        <dbReference type="EMBL" id="MBY4798063.1"/>
    </source>
</evidence>
<proteinExistence type="predicted"/>
<dbReference type="NCBIfam" id="TIGR03936">
    <property type="entry name" value="sam_1_link_chp"/>
    <property type="match status" value="1"/>
</dbReference>
<evidence type="ECO:0000259" key="1">
    <source>
        <dbReference type="Pfam" id="PF10105"/>
    </source>
</evidence>
<sequence length="257" mass="28806">MSEQGDALFRLRVRYCKQGRLAYLGHLEVIRTVDRIIRRAGLPFAITQGYSPRMRIAFSSALPVGTASACEYFDLFLHDFIRTPQVLDQLRSASPRDLFAQEATYIDRRRPALTAEINRIGYQVDISGSALSVQEIEEALRAISTHTLTYQRGKKGKTLDLKSLLADFSLSAAPDGALVLILDTFSGNEGSLRPELLLAAIDRQVQKSTEPIISGGPRETRILGRFRVSRLYQGIQDEAGHVFDPFDRPIDISQHMR</sequence>
<reference evidence="2 3" key="1">
    <citation type="submission" date="2021-08" db="EMBL/GenBank/DDBJ databases">
        <title>Collinsella faecalis sp. nov. isolated from swine faeces.</title>
        <authorList>
            <person name="Oh B.S."/>
            <person name="Lee J.H."/>
        </authorList>
    </citation>
    <scope>NUCLEOTIDE SEQUENCE [LARGE SCALE GENOMIC DNA]</scope>
    <source>
        <strain evidence="2 3">AGMB00827</strain>
    </source>
</reference>
<dbReference type="EMBL" id="JAIMFO010000007">
    <property type="protein sequence ID" value="MBY4798063.1"/>
    <property type="molecule type" value="Genomic_DNA"/>
</dbReference>
<organism evidence="2 3">
    <name type="scientific">Collinsella ureilytica</name>
    <dbReference type="NCBI Taxonomy" id="2869515"/>
    <lineage>
        <taxon>Bacteria</taxon>
        <taxon>Bacillati</taxon>
        <taxon>Actinomycetota</taxon>
        <taxon>Coriobacteriia</taxon>
        <taxon>Coriobacteriales</taxon>
        <taxon>Coriobacteriaceae</taxon>
        <taxon>Collinsella</taxon>
    </lineage>
</organism>
<dbReference type="InterPro" id="IPR018768">
    <property type="entry name" value="DUF2344"/>
</dbReference>
<protein>
    <submittedName>
        <fullName evidence="2">TIGR03936 family radical SAM-associated protein</fullName>
    </submittedName>
</protein>